<evidence type="ECO:0008006" key="4">
    <source>
        <dbReference type="Google" id="ProtNLM"/>
    </source>
</evidence>
<feature type="region of interest" description="Disordered" evidence="1">
    <location>
        <begin position="1"/>
        <end position="33"/>
    </location>
</feature>
<reference evidence="2 3" key="1">
    <citation type="journal article" date="2024" name="Science">
        <title>Giant polyketide synthase enzymes in the biosynthesis of giant marine polyether toxins.</title>
        <authorList>
            <person name="Fallon T.R."/>
            <person name="Shende V.V."/>
            <person name="Wierzbicki I.H."/>
            <person name="Pendleton A.L."/>
            <person name="Watervoot N.F."/>
            <person name="Auber R.P."/>
            <person name="Gonzalez D.J."/>
            <person name="Wisecaver J.H."/>
            <person name="Moore B.S."/>
        </authorList>
    </citation>
    <scope>NUCLEOTIDE SEQUENCE [LARGE SCALE GENOMIC DNA]</scope>
    <source>
        <strain evidence="2 3">12B1</strain>
    </source>
</reference>
<gene>
    <name evidence="2" type="ORF">AB1Y20_022523</name>
</gene>
<sequence>MWRGPPRPFPPAGAAYPPMGAPPRPGPMGPMGPPVHYPPAPHMAPRMPPHPARPMMPPGGVLMPPMHMGLRAPPAPHAHAVGRAAPPKPQQTFAAKRPREEPAAALSRAPRQPGLPMGAAMAAPPRGQRPEPVKMRGAPSQMASEAAPAPPQAADPSGTLGQGNESPLPPDWVELPIYYNTVTGACSWERPRLVVMAGNREL</sequence>
<accession>A0AB34JG68</accession>
<evidence type="ECO:0000313" key="2">
    <source>
        <dbReference type="EMBL" id="KAL1520965.1"/>
    </source>
</evidence>
<keyword evidence="3" id="KW-1185">Reference proteome</keyword>
<feature type="compositionally biased region" description="Pro residues" evidence="1">
    <location>
        <begin position="1"/>
        <end position="11"/>
    </location>
</feature>
<dbReference type="EMBL" id="JBGBPQ010000008">
    <property type="protein sequence ID" value="KAL1520965.1"/>
    <property type="molecule type" value="Genomic_DNA"/>
</dbReference>
<dbReference type="AlphaFoldDB" id="A0AB34JG68"/>
<comment type="caution">
    <text evidence="2">The sequence shown here is derived from an EMBL/GenBank/DDBJ whole genome shotgun (WGS) entry which is preliminary data.</text>
</comment>
<organism evidence="2 3">
    <name type="scientific">Prymnesium parvum</name>
    <name type="common">Toxic golden alga</name>
    <dbReference type="NCBI Taxonomy" id="97485"/>
    <lineage>
        <taxon>Eukaryota</taxon>
        <taxon>Haptista</taxon>
        <taxon>Haptophyta</taxon>
        <taxon>Prymnesiophyceae</taxon>
        <taxon>Prymnesiales</taxon>
        <taxon>Prymnesiaceae</taxon>
        <taxon>Prymnesium</taxon>
    </lineage>
</organism>
<feature type="compositionally biased region" description="Pro residues" evidence="1">
    <location>
        <begin position="19"/>
        <end position="33"/>
    </location>
</feature>
<dbReference type="SUPFAM" id="SSF51045">
    <property type="entry name" value="WW domain"/>
    <property type="match status" value="1"/>
</dbReference>
<dbReference type="Proteomes" id="UP001515480">
    <property type="component" value="Unassembled WGS sequence"/>
</dbReference>
<feature type="region of interest" description="Disordered" evidence="1">
    <location>
        <begin position="75"/>
        <end position="172"/>
    </location>
</feature>
<feature type="compositionally biased region" description="Low complexity" evidence="1">
    <location>
        <begin position="112"/>
        <end position="126"/>
    </location>
</feature>
<evidence type="ECO:0000256" key="1">
    <source>
        <dbReference type="SAM" id="MobiDB-lite"/>
    </source>
</evidence>
<evidence type="ECO:0000313" key="3">
    <source>
        <dbReference type="Proteomes" id="UP001515480"/>
    </source>
</evidence>
<name>A0AB34JG68_PRYPA</name>
<dbReference type="InterPro" id="IPR036020">
    <property type="entry name" value="WW_dom_sf"/>
</dbReference>
<proteinExistence type="predicted"/>
<protein>
    <recommendedName>
        <fullName evidence="4">WW domain-containing protein</fullName>
    </recommendedName>
</protein>
<feature type="compositionally biased region" description="Low complexity" evidence="1">
    <location>
        <begin position="138"/>
        <end position="147"/>
    </location>
</feature>